<dbReference type="SUPFAM" id="SSF55874">
    <property type="entry name" value="ATPase domain of HSP90 chaperone/DNA topoisomerase II/histidine kinase"/>
    <property type="match status" value="1"/>
</dbReference>
<dbReference type="SUPFAM" id="SSF47384">
    <property type="entry name" value="Homodimeric domain of signal transducing histidine kinase"/>
    <property type="match status" value="1"/>
</dbReference>
<accession>A0A418Q2Y7</accession>
<keyword evidence="7" id="KW-0472">Membrane</keyword>
<evidence type="ECO:0000256" key="3">
    <source>
        <dbReference type="ARBA" id="ARBA00022553"/>
    </source>
</evidence>
<dbReference type="Gene3D" id="1.10.287.130">
    <property type="match status" value="1"/>
</dbReference>
<keyword evidence="3" id="KW-0597">Phosphoprotein</keyword>
<dbReference type="FunFam" id="3.30.565.10:FF:000006">
    <property type="entry name" value="Sensor histidine kinase WalK"/>
    <property type="match status" value="1"/>
</dbReference>
<keyword evidence="4" id="KW-0808">Transferase</keyword>
<dbReference type="Gene3D" id="3.30.565.10">
    <property type="entry name" value="Histidine kinase-like ATPase, C-terminal domain"/>
    <property type="match status" value="1"/>
</dbReference>
<dbReference type="PANTHER" id="PTHR45453">
    <property type="entry name" value="PHOSPHATE REGULON SENSOR PROTEIN PHOR"/>
    <property type="match status" value="1"/>
</dbReference>
<evidence type="ECO:0000256" key="6">
    <source>
        <dbReference type="ARBA" id="ARBA00023012"/>
    </source>
</evidence>
<dbReference type="GO" id="GO:0016036">
    <property type="term" value="P:cellular response to phosphate starvation"/>
    <property type="evidence" value="ECO:0007669"/>
    <property type="project" value="TreeGrafter"/>
</dbReference>
<evidence type="ECO:0000256" key="2">
    <source>
        <dbReference type="ARBA" id="ARBA00012438"/>
    </source>
</evidence>
<dbReference type="PRINTS" id="PR00344">
    <property type="entry name" value="BCTRLSENSOR"/>
</dbReference>
<dbReference type="Pfam" id="PF02518">
    <property type="entry name" value="HATPase_c"/>
    <property type="match status" value="1"/>
</dbReference>
<protein>
    <recommendedName>
        <fullName evidence="2">histidine kinase</fullName>
        <ecNumber evidence="2">2.7.13.3</ecNumber>
    </recommendedName>
</protein>
<dbReference type="PROSITE" id="PS50109">
    <property type="entry name" value="HIS_KIN"/>
    <property type="match status" value="1"/>
</dbReference>
<dbReference type="EMBL" id="QXTF01000001">
    <property type="protein sequence ID" value="RIX32173.1"/>
    <property type="molecule type" value="Genomic_DNA"/>
</dbReference>
<dbReference type="GO" id="GO:0005886">
    <property type="term" value="C:plasma membrane"/>
    <property type="evidence" value="ECO:0007669"/>
    <property type="project" value="TreeGrafter"/>
</dbReference>
<dbReference type="Pfam" id="PF00512">
    <property type="entry name" value="HisKA"/>
    <property type="match status" value="1"/>
</dbReference>
<dbReference type="InterPro" id="IPR005467">
    <property type="entry name" value="His_kinase_dom"/>
</dbReference>
<dbReference type="OrthoDB" id="9797304at2"/>
<dbReference type="InterPro" id="IPR050351">
    <property type="entry name" value="BphY/WalK/GraS-like"/>
</dbReference>
<dbReference type="AlphaFoldDB" id="A0A418Q2Y7"/>
<dbReference type="InterPro" id="IPR036890">
    <property type="entry name" value="HATPase_C_sf"/>
</dbReference>
<dbReference type="CDD" id="cd00082">
    <property type="entry name" value="HisKA"/>
    <property type="match status" value="1"/>
</dbReference>
<keyword evidence="6" id="KW-0902">Two-component regulatory system</keyword>
<dbReference type="RefSeq" id="WP_119531853.1">
    <property type="nucleotide sequence ID" value="NZ_QXTF01000001.1"/>
</dbReference>
<keyword evidence="5" id="KW-0418">Kinase</keyword>
<comment type="catalytic activity">
    <reaction evidence="1">
        <text>ATP + protein L-histidine = ADP + protein N-phospho-L-histidine.</text>
        <dbReference type="EC" id="2.7.13.3"/>
    </reaction>
</comment>
<dbReference type="Proteomes" id="UP000285023">
    <property type="component" value="Unassembled WGS sequence"/>
</dbReference>
<proteinExistence type="predicted"/>
<dbReference type="InterPro" id="IPR003661">
    <property type="entry name" value="HisK_dim/P_dom"/>
</dbReference>
<dbReference type="GO" id="GO:0004721">
    <property type="term" value="F:phosphoprotein phosphatase activity"/>
    <property type="evidence" value="ECO:0007669"/>
    <property type="project" value="TreeGrafter"/>
</dbReference>
<name>A0A418Q2Y7_9SPHN</name>
<keyword evidence="10" id="KW-1185">Reference proteome</keyword>
<gene>
    <name evidence="9" type="ORF">D3M59_04180</name>
</gene>
<evidence type="ECO:0000256" key="5">
    <source>
        <dbReference type="ARBA" id="ARBA00022777"/>
    </source>
</evidence>
<comment type="caution">
    <text evidence="9">The sequence shown here is derived from an EMBL/GenBank/DDBJ whole genome shotgun (WGS) entry which is preliminary data.</text>
</comment>
<sequence>MRLAADIARQMISALDEPALIVSHGRTIAANQAARNLFGQAIEGADVRLAIRHPDAVPLLMSNRPGEVELTGIGGADRPWHLTARSIGADQLLIRLEDRSAATAAERMRTDFVANASHELRTPLATVIGYAETLADEGPVPDEMRARFGKTIELEARRMSRIVEDLMSLSRIEADRYRAPGEPVAMDEVARIAVEQVAPLADRRGCKIKLQVAQKVAKVAGDFSQLLQLTDNLVANAIRYGCNAHHSLVTVSVNSELGRTVLTVRDEGDGVAPEHLPRLTERFYRVDPARSRDSGGTGLGLAIVKHIVERHRGTIEIRSRPGEGTQVAVSLPTV</sequence>
<dbReference type="PANTHER" id="PTHR45453:SF1">
    <property type="entry name" value="PHOSPHATE REGULON SENSOR PROTEIN PHOR"/>
    <property type="match status" value="1"/>
</dbReference>
<evidence type="ECO:0000256" key="7">
    <source>
        <dbReference type="ARBA" id="ARBA00023136"/>
    </source>
</evidence>
<evidence type="ECO:0000259" key="8">
    <source>
        <dbReference type="PROSITE" id="PS50109"/>
    </source>
</evidence>
<dbReference type="InterPro" id="IPR036097">
    <property type="entry name" value="HisK_dim/P_sf"/>
</dbReference>
<feature type="domain" description="Histidine kinase" evidence="8">
    <location>
        <begin position="115"/>
        <end position="334"/>
    </location>
</feature>
<dbReference type="FunFam" id="1.10.287.130:FF:000001">
    <property type="entry name" value="Two-component sensor histidine kinase"/>
    <property type="match status" value="1"/>
</dbReference>
<dbReference type="SMART" id="SM00387">
    <property type="entry name" value="HATPase_c"/>
    <property type="match status" value="1"/>
</dbReference>
<dbReference type="InterPro" id="IPR004358">
    <property type="entry name" value="Sig_transdc_His_kin-like_C"/>
</dbReference>
<dbReference type="InterPro" id="IPR003594">
    <property type="entry name" value="HATPase_dom"/>
</dbReference>
<reference evidence="9 10" key="1">
    <citation type="submission" date="2018-09" db="EMBL/GenBank/DDBJ databases">
        <title>Sphingomonas sp. DAC4.</title>
        <authorList>
            <person name="Seo T."/>
        </authorList>
    </citation>
    <scope>NUCLEOTIDE SEQUENCE [LARGE SCALE GENOMIC DNA]</scope>
    <source>
        <strain evidence="9 10">DAC4</strain>
    </source>
</reference>
<dbReference type="GO" id="GO:0000155">
    <property type="term" value="F:phosphorelay sensor kinase activity"/>
    <property type="evidence" value="ECO:0007669"/>
    <property type="project" value="InterPro"/>
</dbReference>
<evidence type="ECO:0000256" key="1">
    <source>
        <dbReference type="ARBA" id="ARBA00000085"/>
    </source>
</evidence>
<organism evidence="9 10">
    <name type="scientific">Sphingomonas edaphi</name>
    <dbReference type="NCBI Taxonomy" id="2315689"/>
    <lineage>
        <taxon>Bacteria</taxon>
        <taxon>Pseudomonadati</taxon>
        <taxon>Pseudomonadota</taxon>
        <taxon>Alphaproteobacteria</taxon>
        <taxon>Sphingomonadales</taxon>
        <taxon>Sphingomonadaceae</taxon>
        <taxon>Sphingomonas</taxon>
    </lineage>
</organism>
<evidence type="ECO:0000256" key="4">
    <source>
        <dbReference type="ARBA" id="ARBA00022679"/>
    </source>
</evidence>
<dbReference type="SMART" id="SM00388">
    <property type="entry name" value="HisKA"/>
    <property type="match status" value="1"/>
</dbReference>
<evidence type="ECO:0000313" key="10">
    <source>
        <dbReference type="Proteomes" id="UP000285023"/>
    </source>
</evidence>
<dbReference type="EC" id="2.7.13.3" evidence="2"/>
<evidence type="ECO:0000313" key="9">
    <source>
        <dbReference type="EMBL" id="RIX32173.1"/>
    </source>
</evidence>